<dbReference type="GeneID" id="96001634"/>
<feature type="coiled-coil region" evidence="1">
    <location>
        <begin position="243"/>
        <end position="277"/>
    </location>
</feature>
<dbReference type="GO" id="GO:0070652">
    <property type="term" value="C:HAUS complex"/>
    <property type="evidence" value="ECO:0007669"/>
    <property type="project" value="InterPro"/>
</dbReference>
<comment type="caution">
    <text evidence="2">The sequence shown here is derived from an EMBL/GenBank/DDBJ whole genome shotgun (WGS) entry which is preliminary data.</text>
</comment>
<organism evidence="2 3">
    <name type="scientific">Cladosporium halotolerans</name>
    <dbReference type="NCBI Taxonomy" id="1052096"/>
    <lineage>
        <taxon>Eukaryota</taxon>
        <taxon>Fungi</taxon>
        <taxon>Dikarya</taxon>
        <taxon>Ascomycota</taxon>
        <taxon>Pezizomycotina</taxon>
        <taxon>Dothideomycetes</taxon>
        <taxon>Dothideomycetidae</taxon>
        <taxon>Cladosporiales</taxon>
        <taxon>Cladosporiaceae</taxon>
        <taxon>Cladosporium</taxon>
    </lineage>
</organism>
<evidence type="ECO:0000313" key="3">
    <source>
        <dbReference type="Proteomes" id="UP000803884"/>
    </source>
</evidence>
<keyword evidence="3" id="KW-1185">Reference proteome</keyword>
<evidence type="ECO:0000313" key="2">
    <source>
        <dbReference type="EMBL" id="KAL1590848.1"/>
    </source>
</evidence>
<evidence type="ECO:0000256" key="1">
    <source>
        <dbReference type="SAM" id="Coils"/>
    </source>
</evidence>
<dbReference type="InterPro" id="IPR029327">
    <property type="entry name" value="HAUS4"/>
</dbReference>
<name>A0AB34L185_9PEZI</name>
<dbReference type="Proteomes" id="UP000803884">
    <property type="component" value="Unassembled WGS sequence"/>
</dbReference>
<keyword evidence="1" id="KW-0175">Coiled coil</keyword>
<accession>A0AB34L185</accession>
<dbReference type="RefSeq" id="XP_069233953.1">
    <property type="nucleotide sequence ID" value="XM_069368796.1"/>
</dbReference>
<sequence>MLPPVDPILLANNPQFEALYRDLCTNKLNPDGSSGFDQKAQKERDVFATDLRTAILEAAKRDLIKSELRSISCTADTLPDELQELVAITAATLDGQVPEEDQDIVQEYVDALVENPSRVAASIERNLNKNAAILARVISPEDRMDAAYIPQTLANLRRSLATSRSDLAAARLKVTHETNMVHDLYKQIYITSIRLLEQTIHGAVSRASKAKAEYLAIVAEGMAKKLGVQHQQLLSQIYSSEMQAELRERSAEMSREKISLRRKIESAEEKLEQYRAGRGMESMADEYAEILRETARARGDIAKLDAQRRL</sequence>
<dbReference type="Pfam" id="PF14735">
    <property type="entry name" value="HAUS4"/>
    <property type="match status" value="1"/>
</dbReference>
<protein>
    <submittedName>
        <fullName evidence="2">Uncharacterized protein</fullName>
    </submittedName>
</protein>
<gene>
    <name evidence="2" type="ORF">WHR41_00190</name>
</gene>
<proteinExistence type="predicted"/>
<dbReference type="AlphaFoldDB" id="A0AB34L185"/>
<dbReference type="EMBL" id="JAAQHG020000001">
    <property type="protein sequence ID" value="KAL1590848.1"/>
    <property type="molecule type" value="Genomic_DNA"/>
</dbReference>
<reference evidence="2 3" key="1">
    <citation type="journal article" date="2020" name="Microbiol. Resour. Announc.">
        <title>Draft Genome Sequence of a Cladosporium Species Isolated from the Mesophotic Ascidian Didemnum maculosum.</title>
        <authorList>
            <person name="Gioti A."/>
            <person name="Siaperas R."/>
            <person name="Nikolaivits E."/>
            <person name="Le Goff G."/>
            <person name="Ouazzani J."/>
            <person name="Kotoulas G."/>
            <person name="Topakas E."/>
        </authorList>
    </citation>
    <scope>NUCLEOTIDE SEQUENCE [LARGE SCALE GENOMIC DNA]</scope>
    <source>
        <strain evidence="2 3">TM138-S3</strain>
    </source>
</reference>
<dbReference type="GO" id="GO:0051225">
    <property type="term" value="P:spindle assembly"/>
    <property type="evidence" value="ECO:0007669"/>
    <property type="project" value="InterPro"/>
</dbReference>